<dbReference type="Proteomes" id="UP001150581">
    <property type="component" value="Unassembled WGS sequence"/>
</dbReference>
<sequence length="430" mass="49752">MTPKTLLGRGALSWFKHSAHTFLFHNDKYLRDEFFVTSYFIPQPTLGIIRTVIFIYCLTVLIVNLAVNISHGAGWNWAAYFTTLTFIGITLYYGFAAYNTVRYTTVNRIWNWWQLEWQWRRKAVRELPISMPMPLPPDQLMMLAGDSRIGMPSVGALVADNAGLGAISIVTNTDSCSGSSSGIERVQLLRSDHERAPMGLRDIEVAPEIDEIKEIYEQQQQQQDQDQDQDQSQSQQQQQHKRISDTARTRTRTRTRTESRSMADEDAQYQRPASVVHQLLLASQWVLYETFTCYAPLVTLIYWCLLYPTQGGLDGVLDTWMGVSMHAINFLLMSLEVMVFSRCRYRWTHFGVVVLCLVLYLALVYFMVGVYGFYVYPFFETKFFGGYVAVVCLLVVVVVAIIWVIMLMVHRWRDMAYPRWLSRRRSAFAF</sequence>
<protein>
    <submittedName>
        <fullName evidence="1">Uncharacterized protein</fullName>
    </submittedName>
</protein>
<proteinExistence type="predicted"/>
<organism evidence="1 2">
    <name type="scientific">Kickxella alabastrina</name>
    <dbReference type="NCBI Taxonomy" id="61397"/>
    <lineage>
        <taxon>Eukaryota</taxon>
        <taxon>Fungi</taxon>
        <taxon>Fungi incertae sedis</taxon>
        <taxon>Zoopagomycota</taxon>
        <taxon>Kickxellomycotina</taxon>
        <taxon>Kickxellomycetes</taxon>
        <taxon>Kickxellales</taxon>
        <taxon>Kickxellaceae</taxon>
        <taxon>Kickxella</taxon>
    </lineage>
</organism>
<accession>A0ACC1IW89</accession>
<reference evidence="1" key="1">
    <citation type="submission" date="2022-07" db="EMBL/GenBank/DDBJ databases">
        <title>Phylogenomic reconstructions and comparative analyses of Kickxellomycotina fungi.</title>
        <authorList>
            <person name="Reynolds N.K."/>
            <person name="Stajich J.E."/>
            <person name="Barry K."/>
            <person name="Grigoriev I.V."/>
            <person name="Crous P."/>
            <person name="Smith M.E."/>
        </authorList>
    </citation>
    <scope>NUCLEOTIDE SEQUENCE</scope>
    <source>
        <strain evidence="1">Benny 63K</strain>
    </source>
</reference>
<keyword evidence="2" id="KW-1185">Reference proteome</keyword>
<comment type="caution">
    <text evidence="1">The sequence shown here is derived from an EMBL/GenBank/DDBJ whole genome shotgun (WGS) entry which is preliminary data.</text>
</comment>
<evidence type="ECO:0000313" key="1">
    <source>
        <dbReference type="EMBL" id="KAJ1901938.1"/>
    </source>
</evidence>
<gene>
    <name evidence="1" type="ORF">LPJ66_000394</name>
</gene>
<dbReference type="EMBL" id="JANBPG010000010">
    <property type="protein sequence ID" value="KAJ1901938.1"/>
    <property type="molecule type" value="Genomic_DNA"/>
</dbReference>
<evidence type="ECO:0000313" key="2">
    <source>
        <dbReference type="Proteomes" id="UP001150581"/>
    </source>
</evidence>
<name>A0ACC1IW89_9FUNG</name>